<dbReference type="SUPFAM" id="SSF81296">
    <property type="entry name" value="E set domains"/>
    <property type="match status" value="1"/>
</dbReference>
<keyword evidence="7" id="KW-0186">Copper</keyword>
<evidence type="ECO:0000256" key="3">
    <source>
        <dbReference type="ARBA" id="ARBA00022692"/>
    </source>
</evidence>
<dbReference type="GO" id="GO:0006825">
    <property type="term" value="P:copper ion transport"/>
    <property type="evidence" value="ECO:0007669"/>
    <property type="project" value="InterPro"/>
</dbReference>
<evidence type="ECO:0000259" key="11">
    <source>
        <dbReference type="Pfam" id="PF05425"/>
    </source>
</evidence>
<feature type="transmembrane region" description="Helical" evidence="9">
    <location>
        <begin position="354"/>
        <end position="379"/>
    </location>
</feature>
<dbReference type="EMBL" id="JACHGK010000018">
    <property type="protein sequence ID" value="MBB6447229.1"/>
    <property type="molecule type" value="Genomic_DNA"/>
</dbReference>
<feature type="domain" description="Copper resistance protein D" evidence="11">
    <location>
        <begin position="315"/>
        <end position="407"/>
    </location>
</feature>
<dbReference type="GO" id="GO:0005507">
    <property type="term" value="F:copper ion binding"/>
    <property type="evidence" value="ECO:0007669"/>
    <property type="project" value="InterPro"/>
</dbReference>
<keyword evidence="2" id="KW-1003">Cell membrane</keyword>
<dbReference type="InterPro" id="IPR007348">
    <property type="entry name" value="CopC_dom"/>
</dbReference>
<keyword evidence="5" id="KW-0732">Signal</keyword>
<evidence type="ECO:0000256" key="5">
    <source>
        <dbReference type="ARBA" id="ARBA00022729"/>
    </source>
</evidence>
<dbReference type="InterPro" id="IPR014755">
    <property type="entry name" value="Cu-Rt/internalin_Ig-like"/>
</dbReference>
<reference evidence="12 13" key="1">
    <citation type="submission" date="2020-08" db="EMBL/GenBank/DDBJ databases">
        <title>Genomic Encyclopedia of Type Strains, Phase IV (KMG-IV): sequencing the most valuable type-strain genomes for metagenomic binning, comparative biology and taxonomic classification.</title>
        <authorList>
            <person name="Goeker M."/>
        </authorList>
    </citation>
    <scope>NUCLEOTIDE SEQUENCE [LARGE SCALE GENOMIC DNA]</scope>
    <source>
        <strain evidence="12 13">DSM 5391</strain>
    </source>
</reference>
<evidence type="ECO:0000313" key="13">
    <source>
        <dbReference type="Proteomes" id="UP000531594"/>
    </source>
</evidence>
<feature type="transmembrane region" description="Helical" evidence="9">
    <location>
        <begin position="391"/>
        <end position="411"/>
    </location>
</feature>
<proteinExistence type="predicted"/>
<dbReference type="InterPro" id="IPR008457">
    <property type="entry name" value="Cu-R_CopD_dom"/>
</dbReference>
<feature type="transmembrane region" description="Helical" evidence="9">
    <location>
        <begin position="316"/>
        <end position="342"/>
    </location>
</feature>
<dbReference type="AlphaFoldDB" id="A0A7X0HUP3"/>
<evidence type="ECO:0000259" key="10">
    <source>
        <dbReference type="Pfam" id="PF04234"/>
    </source>
</evidence>
<keyword evidence="3 9" id="KW-0812">Transmembrane</keyword>
<dbReference type="InterPro" id="IPR032694">
    <property type="entry name" value="CopC/D"/>
</dbReference>
<evidence type="ECO:0000256" key="8">
    <source>
        <dbReference type="ARBA" id="ARBA00023136"/>
    </source>
</evidence>
<dbReference type="GO" id="GO:0005886">
    <property type="term" value="C:plasma membrane"/>
    <property type="evidence" value="ECO:0007669"/>
    <property type="project" value="UniProtKB-SubCell"/>
</dbReference>
<dbReference type="InterPro" id="IPR014756">
    <property type="entry name" value="Ig_E-set"/>
</dbReference>
<evidence type="ECO:0000256" key="6">
    <source>
        <dbReference type="ARBA" id="ARBA00022989"/>
    </source>
</evidence>
<protein>
    <submittedName>
        <fullName evidence="12">Copper transport protein</fullName>
    </submittedName>
</protein>
<dbReference type="GO" id="GO:0046688">
    <property type="term" value="P:response to copper ion"/>
    <property type="evidence" value="ECO:0007669"/>
    <property type="project" value="InterPro"/>
</dbReference>
<dbReference type="RefSeq" id="WP_184528983.1">
    <property type="nucleotide sequence ID" value="NZ_JACHGK010000018.1"/>
</dbReference>
<keyword evidence="8 9" id="KW-0472">Membrane</keyword>
<evidence type="ECO:0000256" key="1">
    <source>
        <dbReference type="ARBA" id="ARBA00004651"/>
    </source>
</evidence>
<evidence type="ECO:0000256" key="9">
    <source>
        <dbReference type="SAM" id="Phobius"/>
    </source>
</evidence>
<name>A0A7X0HUP3_9BACI</name>
<dbReference type="Pfam" id="PF04234">
    <property type="entry name" value="CopC"/>
    <property type="match status" value="1"/>
</dbReference>
<dbReference type="Proteomes" id="UP000531594">
    <property type="component" value="Unassembled WGS sequence"/>
</dbReference>
<sequence length="527" mass="59443">MKERIVQYRKIPLLCLSFLFLMIPHEVFAHAQLEKAEPAPDSTLTALPEEIVLTFNERLEKELFSIKVFNEAGEQVSKSETEMSKDQKTITQDLPSLPEGNYAISYSVLSADGHPIKGSYVVSIGEKTAPRSEMNQLHNEENPSLLSSMIQSVSRILYYLALLLTAGWMIWGTVNKIEHGEMRAAFRQKARYLQAALLITTIGMGYFQFAELLNSWSADEIWPLLTGTALGISWLLSMVLSILGFALLLRFTWLDRLWVFVILTVKSINGHAMAFDPPILTIAIDVLHLFAASIWAGGLFYIFAFWKKQREHVRQFLPAFSQAAFISILVLMGTGAASTFLFLPQIGYLFDTKWGILLLIKAAIVLLVTVTGGILRYSWKKRSEHAIGRLLKIDFSLMLVIVGIVGVFTHLSPLPQNEPLEWHEQEKHLEFTTSIFPKAPGSNHFMVEAGSLQEGIEIKNVELFLKYQDNPDVAPIQVPFSQAEQSGKVHYMIDGQYLPFAGNWTAELRILDSEDNEGVFSTEFMVY</sequence>
<feature type="transmembrane region" description="Helical" evidence="9">
    <location>
        <begin position="156"/>
        <end position="172"/>
    </location>
</feature>
<feature type="transmembrane region" description="Helical" evidence="9">
    <location>
        <begin position="192"/>
        <end position="209"/>
    </location>
</feature>
<gene>
    <name evidence="12" type="ORF">HNR53_003908</name>
</gene>
<evidence type="ECO:0000256" key="2">
    <source>
        <dbReference type="ARBA" id="ARBA00022475"/>
    </source>
</evidence>
<accession>A0A7X0HUP3</accession>
<evidence type="ECO:0000256" key="7">
    <source>
        <dbReference type="ARBA" id="ARBA00023008"/>
    </source>
</evidence>
<dbReference type="Gene3D" id="2.60.40.1220">
    <property type="match status" value="1"/>
</dbReference>
<dbReference type="PANTHER" id="PTHR34820">
    <property type="entry name" value="INNER MEMBRANE PROTEIN YEBZ"/>
    <property type="match status" value="1"/>
</dbReference>
<feature type="transmembrane region" description="Helical" evidence="9">
    <location>
        <begin position="221"/>
        <end position="249"/>
    </location>
</feature>
<feature type="transmembrane region" description="Helical" evidence="9">
    <location>
        <begin position="280"/>
        <end position="304"/>
    </location>
</feature>
<keyword evidence="6 9" id="KW-1133">Transmembrane helix</keyword>
<comment type="subcellular location">
    <subcellularLocation>
        <location evidence="1">Cell membrane</location>
        <topology evidence="1">Multi-pass membrane protein</topology>
    </subcellularLocation>
</comment>
<dbReference type="PANTHER" id="PTHR34820:SF4">
    <property type="entry name" value="INNER MEMBRANE PROTEIN YEBZ"/>
    <property type="match status" value="1"/>
</dbReference>
<keyword evidence="13" id="KW-1185">Reference proteome</keyword>
<dbReference type="GO" id="GO:0042597">
    <property type="term" value="C:periplasmic space"/>
    <property type="evidence" value="ECO:0007669"/>
    <property type="project" value="InterPro"/>
</dbReference>
<evidence type="ECO:0000256" key="4">
    <source>
        <dbReference type="ARBA" id="ARBA00022723"/>
    </source>
</evidence>
<dbReference type="Pfam" id="PF05425">
    <property type="entry name" value="CopD"/>
    <property type="match status" value="1"/>
</dbReference>
<comment type="caution">
    <text evidence="12">The sequence shown here is derived from an EMBL/GenBank/DDBJ whole genome shotgun (WGS) entry which is preliminary data.</text>
</comment>
<organism evidence="12 13">
    <name type="scientific">Bacillus benzoevorans</name>
    <dbReference type="NCBI Taxonomy" id="1456"/>
    <lineage>
        <taxon>Bacteria</taxon>
        <taxon>Bacillati</taxon>
        <taxon>Bacillota</taxon>
        <taxon>Bacilli</taxon>
        <taxon>Bacillales</taxon>
        <taxon>Bacillaceae</taxon>
        <taxon>Bacillus</taxon>
    </lineage>
</organism>
<keyword evidence="4" id="KW-0479">Metal-binding</keyword>
<evidence type="ECO:0000313" key="12">
    <source>
        <dbReference type="EMBL" id="MBB6447229.1"/>
    </source>
</evidence>
<feature type="domain" description="CopC" evidence="10">
    <location>
        <begin position="30"/>
        <end position="121"/>
    </location>
</feature>
<feature type="transmembrane region" description="Helical" evidence="9">
    <location>
        <begin position="256"/>
        <end position="274"/>
    </location>
</feature>